<reference evidence="2" key="2">
    <citation type="submission" date="2025-09" db="UniProtKB">
        <authorList>
            <consortium name="Ensembl"/>
        </authorList>
    </citation>
    <scope>IDENTIFICATION</scope>
</reference>
<dbReference type="AlphaFoldDB" id="A0A8C0BJR0"/>
<sequence length="120" mass="12743">MGRDVLPGAGKPRHWGHTAWDRDKAAPQGALQSIPKTTAAPQTPPNPSDPPPAFTSVSERPRCSIPFGPLAKKPFSTIFRQTARQPPGSTPKTSPHHRGSGWAAASVSSPLPDQPLLTSR</sequence>
<evidence type="ECO:0000313" key="3">
    <source>
        <dbReference type="Proteomes" id="UP000694555"/>
    </source>
</evidence>
<feature type="region of interest" description="Disordered" evidence="1">
    <location>
        <begin position="1"/>
        <end position="120"/>
    </location>
</feature>
<feature type="compositionally biased region" description="Polar residues" evidence="1">
    <location>
        <begin position="106"/>
        <end position="120"/>
    </location>
</feature>
<evidence type="ECO:0000256" key="1">
    <source>
        <dbReference type="SAM" id="MobiDB-lite"/>
    </source>
</evidence>
<feature type="compositionally biased region" description="Pro residues" evidence="1">
    <location>
        <begin position="42"/>
        <end position="53"/>
    </location>
</feature>
<protein>
    <submittedName>
        <fullName evidence="2">Uncharacterized protein</fullName>
    </submittedName>
</protein>
<name>A0A8C0BJR0_9AVES</name>
<reference evidence="2" key="1">
    <citation type="submission" date="2025-08" db="UniProtKB">
        <authorList>
            <consortium name="Ensembl"/>
        </authorList>
    </citation>
    <scope>IDENTIFICATION</scope>
</reference>
<dbReference type="Ensembl" id="ENSBJAT00000018335.1">
    <property type="protein sequence ID" value="ENSBJAP00000017846.1"/>
    <property type="gene ID" value="ENSBJAG00000011756.1"/>
</dbReference>
<dbReference type="Proteomes" id="UP000694555">
    <property type="component" value="Unplaced"/>
</dbReference>
<organism evidence="2 3">
    <name type="scientific">Buteo japonicus</name>
    <dbReference type="NCBI Taxonomy" id="224669"/>
    <lineage>
        <taxon>Eukaryota</taxon>
        <taxon>Metazoa</taxon>
        <taxon>Chordata</taxon>
        <taxon>Craniata</taxon>
        <taxon>Vertebrata</taxon>
        <taxon>Euteleostomi</taxon>
        <taxon>Archelosauria</taxon>
        <taxon>Archosauria</taxon>
        <taxon>Dinosauria</taxon>
        <taxon>Saurischia</taxon>
        <taxon>Theropoda</taxon>
        <taxon>Coelurosauria</taxon>
        <taxon>Aves</taxon>
        <taxon>Neognathae</taxon>
        <taxon>Neoaves</taxon>
        <taxon>Telluraves</taxon>
        <taxon>Accipitrimorphae</taxon>
        <taxon>Accipitriformes</taxon>
        <taxon>Accipitridae</taxon>
        <taxon>Accipitrinae</taxon>
        <taxon>Buteo</taxon>
    </lineage>
</organism>
<keyword evidence="3" id="KW-1185">Reference proteome</keyword>
<accession>A0A8C0BJR0</accession>
<evidence type="ECO:0000313" key="2">
    <source>
        <dbReference type="Ensembl" id="ENSBJAP00000017846.1"/>
    </source>
</evidence>
<proteinExistence type="predicted"/>